<evidence type="ECO:0000256" key="1">
    <source>
        <dbReference type="SAM" id="MobiDB-lite"/>
    </source>
</evidence>
<dbReference type="AlphaFoldDB" id="A0A561SL94"/>
<evidence type="ECO:0000313" key="3">
    <source>
        <dbReference type="Proteomes" id="UP000321261"/>
    </source>
</evidence>
<comment type="caution">
    <text evidence="2">The sequence shown here is derived from an EMBL/GenBank/DDBJ whole genome shotgun (WGS) entry which is preliminary data.</text>
</comment>
<organism evidence="2 3">
    <name type="scientific">Pseudonocardia hierapolitana</name>
    <dbReference type="NCBI Taxonomy" id="1128676"/>
    <lineage>
        <taxon>Bacteria</taxon>
        <taxon>Bacillati</taxon>
        <taxon>Actinomycetota</taxon>
        <taxon>Actinomycetes</taxon>
        <taxon>Pseudonocardiales</taxon>
        <taxon>Pseudonocardiaceae</taxon>
        <taxon>Pseudonocardia</taxon>
    </lineage>
</organism>
<feature type="region of interest" description="Disordered" evidence="1">
    <location>
        <begin position="1"/>
        <end position="21"/>
    </location>
</feature>
<proteinExistence type="predicted"/>
<protein>
    <submittedName>
        <fullName evidence="2">Uncharacterized protein</fullName>
    </submittedName>
</protein>
<dbReference type="OrthoDB" id="3886596at2"/>
<dbReference type="RefSeq" id="WP_147254817.1">
    <property type="nucleotide sequence ID" value="NZ_VIWU01000001.1"/>
</dbReference>
<name>A0A561SL94_9PSEU</name>
<accession>A0A561SL94</accession>
<dbReference type="Proteomes" id="UP000321261">
    <property type="component" value="Unassembled WGS sequence"/>
</dbReference>
<sequence length="962" mass="101596">MQTALATAERPLPRTVDAPPRSIGARELLDESEQLWLSDTDAALRAAPSPDSTARIRLVLEVLAAYVRLLRDHDEHADQIAVFRRWPACTVVALARLAAGAEDGVAVEEALSRIPGTGSAPGSTWFAGWGACWQQLQGQAAGGTAPYDAPGVPLLLHLSGLGAALDVVPELRLHPPTGALAIVFPGAPGRGARVEAGGGECPVAEDRWVLPRPVLAANCFDVLGNVHRVHVVDPRDPLLVFDEDGTLIPDGAPLPAGDVWMVHLGEPPDDAFDGPRHVVEEAAPPVGWSRWWLGRVSLASTKAVRSVVARGGELRGGSWRPVTSTERADFLFDAPLAGVLDRDGDVVYATAPRLHLPGGSGDIWTIEARRSGAAAPHRWTEPGGTTVTLSGRLPQPALGRFVVHAHAPGHRSVAGAFSLATAVTLQASPRIRLLETDGLTPARAVVRAPRGVHPVPSVLNLGPAETRKDVRMHIAGSDDTFDLCVELPWCAVRKRTGSHTGEWGTDAQAFTLEDLDEAGAVDVRLPRPIIDEIGVPDLLAARRPDDTGGQRIRGRRLPGGDVYRYPLGSLTDAVRLAGTTALWLLLPGRDAKVGTIRGSEPATGAAISEHRLVLRDRRPAGRLSVRVCAPLAPWLEPLIATLDEDSDVIELNSAFAGRSLLVTVADAGIELTRWPRPGRDHPAACTFRVAGATTLPTDSRSRRDMAYYLAGRAPLPAGTAELGLVWLAAARATGLLEPGLGALTAQECAARLGATPTAALQAATLGGEESIGPLIRSGLAAHGVRSVAAPAPTADLWRVAPLAALLLTSPLLPYLAGTSAWDPAELDDAEKHLLDVARAHCAPEVVALLTAPERARALDLPDGVSTPEIDEALRDVLTFGAAAPQAVLFDAVRARARGAAAALWFGCALVARITAQGDEGAAALERRIRHLWVEFAQRDPGRAAEHLVEAEFAVSGWYAHHA</sequence>
<gene>
    <name evidence="2" type="ORF">FHX44_111532</name>
</gene>
<keyword evidence="3" id="KW-1185">Reference proteome</keyword>
<reference evidence="2 3" key="1">
    <citation type="submission" date="2019-06" db="EMBL/GenBank/DDBJ databases">
        <title>Sequencing the genomes of 1000 actinobacteria strains.</title>
        <authorList>
            <person name="Klenk H.-P."/>
        </authorList>
    </citation>
    <scope>NUCLEOTIDE SEQUENCE [LARGE SCALE GENOMIC DNA]</scope>
    <source>
        <strain evidence="2 3">DSM 45671</strain>
    </source>
</reference>
<evidence type="ECO:0000313" key="2">
    <source>
        <dbReference type="EMBL" id="TWF75648.1"/>
    </source>
</evidence>
<dbReference type="EMBL" id="VIWU01000001">
    <property type="protein sequence ID" value="TWF75648.1"/>
    <property type="molecule type" value="Genomic_DNA"/>
</dbReference>